<reference evidence="10" key="1">
    <citation type="submission" date="2016-03" db="EMBL/GenBank/DDBJ databases">
        <authorList>
            <person name="Heylen K."/>
            <person name="De Vos P."/>
            <person name="Vekeman B."/>
        </authorList>
    </citation>
    <scope>NUCLEOTIDE SEQUENCE [LARGE SCALE GENOMIC DNA]</scope>
    <source>
        <strain evidence="10">R-45383</strain>
    </source>
</reference>
<evidence type="ECO:0000313" key="10">
    <source>
        <dbReference type="Proteomes" id="UP000077628"/>
    </source>
</evidence>
<evidence type="ECO:0000256" key="6">
    <source>
        <dbReference type="SAM" id="Phobius"/>
    </source>
</evidence>
<evidence type="ECO:0000256" key="5">
    <source>
        <dbReference type="SAM" id="Coils"/>
    </source>
</evidence>
<dbReference type="Pfam" id="PF05227">
    <property type="entry name" value="CHASE3"/>
    <property type="match status" value="1"/>
</dbReference>
<evidence type="ECO:0000256" key="3">
    <source>
        <dbReference type="ARBA" id="ARBA00029447"/>
    </source>
</evidence>
<dbReference type="SUPFAM" id="SSF158472">
    <property type="entry name" value="HAMP domain-like"/>
    <property type="match status" value="1"/>
</dbReference>
<dbReference type="Gene3D" id="6.10.340.10">
    <property type="match status" value="1"/>
</dbReference>
<gene>
    <name evidence="9" type="ORF">A1355_19830</name>
</gene>
<dbReference type="SMART" id="SM00304">
    <property type="entry name" value="HAMP"/>
    <property type="match status" value="1"/>
</dbReference>
<proteinExistence type="inferred from homology"/>
<dbReference type="CDD" id="cd06225">
    <property type="entry name" value="HAMP"/>
    <property type="match status" value="2"/>
</dbReference>
<keyword evidence="10" id="KW-1185">Reference proteome</keyword>
<dbReference type="Pfam" id="PF00015">
    <property type="entry name" value="MCPsignal"/>
    <property type="match status" value="1"/>
</dbReference>
<keyword evidence="2 4" id="KW-0807">Transducer</keyword>
<dbReference type="PROSITE" id="PS50885">
    <property type="entry name" value="HAMP"/>
    <property type="match status" value="1"/>
</dbReference>
<evidence type="ECO:0000256" key="1">
    <source>
        <dbReference type="ARBA" id="ARBA00004370"/>
    </source>
</evidence>
<feature type="domain" description="Methyl-accepting transducer" evidence="7">
    <location>
        <begin position="303"/>
        <end position="539"/>
    </location>
</feature>
<evidence type="ECO:0000256" key="4">
    <source>
        <dbReference type="PROSITE-ProRule" id="PRU00284"/>
    </source>
</evidence>
<dbReference type="GO" id="GO:0006935">
    <property type="term" value="P:chemotaxis"/>
    <property type="evidence" value="ECO:0007669"/>
    <property type="project" value="UniProtKB-ARBA"/>
</dbReference>
<comment type="caution">
    <text evidence="9">The sequence shown here is derived from an EMBL/GenBank/DDBJ whole genome shotgun (WGS) entry which is preliminary data.</text>
</comment>
<dbReference type="GO" id="GO:0016020">
    <property type="term" value="C:membrane"/>
    <property type="evidence" value="ECO:0007669"/>
    <property type="project" value="UniProtKB-SubCell"/>
</dbReference>
<dbReference type="STRING" id="702114.A1355_19830"/>
<organism evidence="9 10">
    <name type="scientific">Methylomonas koyamae</name>
    <dbReference type="NCBI Taxonomy" id="702114"/>
    <lineage>
        <taxon>Bacteria</taxon>
        <taxon>Pseudomonadati</taxon>
        <taxon>Pseudomonadota</taxon>
        <taxon>Gammaproteobacteria</taxon>
        <taxon>Methylococcales</taxon>
        <taxon>Methylococcaceae</taxon>
        <taxon>Methylomonas</taxon>
    </lineage>
</organism>
<evidence type="ECO:0000259" key="8">
    <source>
        <dbReference type="PROSITE" id="PS50885"/>
    </source>
</evidence>
<sequence>MKFSIGSKLWTGFTSILIVLLAVGGISYQNNAKLNETAHWVTHTYQVLTKLNEMLSAIQDAETGQRGYLITGEERYLAPYQAAVPNIGRLLTEIKQLTADNPGQQHRLEQIDAMIDGKLDELKETIDLRRNKGLDAALPVVLSDKGKRLMDELRAVAREMENQENELLREREQETALSSQQTVASIVFGFLLAGALVIGNALFLSWHISKPLKLIADSAERIAIGDLSVSFDLSRRSDEVGALMRIFAAMLRSLQDMAGIAKQIAAGDLTVQARAQSEKDILGNAFAAMVNNLRNLTLEIRDGVNVLSASSSEILATTTQVAASTAETATAVSQTTVTVEEVKQTVRLADQKAKLVSDSAQQVAKISQAGLEAVEELISGMGRIREQTAAAAESIVRLSEQSQAIGEIILTVNDLAEQSNLLAVNAAIEAAKAGDQGKGFAVVAQEIKSLAEQSKQATTQVRAILGDIQKATGATVMAIDLSDKAVAAGVGQSDAAGEAIRMLADSIDEAAQAALQIAASSQQQLVGMDQVALAMENIKQASSQNMAGTGQAESAAQNLHELGLKLKQLMGRYKV</sequence>
<dbReference type="InterPro" id="IPR007891">
    <property type="entry name" value="CHASE3"/>
</dbReference>
<feature type="domain" description="HAMP" evidence="8">
    <location>
        <begin position="206"/>
        <end position="259"/>
    </location>
</feature>
<evidence type="ECO:0000313" key="9">
    <source>
        <dbReference type="EMBL" id="OAI25159.1"/>
    </source>
</evidence>
<dbReference type="SUPFAM" id="SSF58104">
    <property type="entry name" value="Methyl-accepting chemotaxis protein (MCP) signaling domain"/>
    <property type="match status" value="1"/>
</dbReference>
<dbReference type="Pfam" id="PF00672">
    <property type="entry name" value="HAMP"/>
    <property type="match status" value="1"/>
</dbReference>
<accession>A0A177P6U9</accession>
<dbReference type="GO" id="GO:0007165">
    <property type="term" value="P:signal transduction"/>
    <property type="evidence" value="ECO:0007669"/>
    <property type="project" value="UniProtKB-KW"/>
</dbReference>
<dbReference type="RefSeq" id="WP_064025144.1">
    <property type="nucleotide sequence ID" value="NZ_LUUK01000040.1"/>
</dbReference>
<dbReference type="InterPro" id="IPR003660">
    <property type="entry name" value="HAMP_dom"/>
</dbReference>
<dbReference type="Gene3D" id="1.10.287.950">
    <property type="entry name" value="Methyl-accepting chemotaxis protein"/>
    <property type="match status" value="1"/>
</dbReference>
<dbReference type="SMART" id="SM00283">
    <property type="entry name" value="MA"/>
    <property type="match status" value="1"/>
</dbReference>
<dbReference type="PANTHER" id="PTHR32089:SF112">
    <property type="entry name" value="LYSOZYME-LIKE PROTEIN-RELATED"/>
    <property type="match status" value="1"/>
</dbReference>
<dbReference type="OrthoDB" id="9765776at2"/>
<dbReference type="InterPro" id="IPR004089">
    <property type="entry name" value="MCPsignal_dom"/>
</dbReference>
<evidence type="ECO:0000256" key="2">
    <source>
        <dbReference type="ARBA" id="ARBA00023224"/>
    </source>
</evidence>
<evidence type="ECO:0000259" key="7">
    <source>
        <dbReference type="PROSITE" id="PS50111"/>
    </source>
</evidence>
<name>A0A177P6U9_9GAMM</name>
<comment type="subcellular location">
    <subcellularLocation>
        <location evidence="1">Membrane</location>
    </subcellularLocation>
</comment>
<comment type="similarity">
    <text evidence="3">Belongs to the methyl-accepting chemotaxis (MCP) protein family.</text>
</comment>
<keyword evidence="6" id="KW-0472">Membrane</keyword>
<dbReference type="PROSITE" id="PS50111">
    <property type="entry name" value="CHEMOTAXIS_TRANSDUC_2"/>
    <property type="match status" value="1"/>
</dbReference>
<feature type="coiled-coil region" evidence="5">
    <location>
        <begin position="143"/>
        <end position="180"/>
    </location>
</feature>
<dbReference type="AlphaFoldDB" id="A0A177P6U9"/>
<dbReference type="CDD" id="cd19410">
    <property type="entry name" value="HK9-like_sensor"/>
    <property type="match status" value="1"/>
</dbReference>
<keyword evidence="5" id="KW-0175">Coiled coil</keyword>
<dbReference type="EMBL" id="LUUK01000040">
    <property type="protein sequence ID" value="OAI25159.1"/>
    <property type="molecule type" value="Genomic_DNA"/>
</dbReference>
<feature type="transmembrane region" description="Helical" evidence="6">
    <location>
        <begin position="183"/>
        <end position="204"/>
    </location>
</feature>
<dbReference type="Proteomes" id="UP000077628">
    <property type="component" value="Unassembled WGS sequence"/>
</dbReference>
<keyword evidence="6" id="KW-0812">Transmembrane</keyword>
<dbReference type="PANTHER" id="PTHR32089">
    <property type="entry name" value="METHYL-ACCEPTING CHEMOTAXIS PROTEIN MCPB"/>
    <property type="match status" value="1"/>
</dbReference>
<protein>
    <submittedName>
        <fullName evidence="9">Chemotaxis protein</fullName>
    </submittedName>
</protein>
<keyword evidence="6" id="KW-1133">Transmembrane helix</keyword>